<keyword evidence="1" id="KW-0175">Coiled coil</keyword>
<feature type="domain" description="Integrase catalytic" evidence="3">
    <location>
        <begin position="152"/>
        <end position="334"/>
    </location>
</feature>
<dbReference type="PROSITE" id="PS50994">
    <property type="entry name" value="INTEGRASE"/>
    <property type="match status" value="1"/>
</dbReference>
<feature type="compositionally biased region" description="Basic and acidic residues" evidence="2">
    <location>
        <begin position="1229"/>
        <end position="1244"/>
    </location>
</feature>
<dbReference type="Pfam" id="PF00665">
    <property type="entry name" value="rve"/>
    <property type="match status" value="1"/>
</dbReference>
<evidence type="ECO:0000256" key="2">
    <source>
        <dbReference type="SAM" id="MobiDB-lite"/>
    </source>
</evidence>
<feature type="coiled-coil region" evidence="1">
    <location>
        <begin position="1269"/>
        <end position="1331"/>
    </location>
</feature>
<dbReference type="SUPFAM" id="SSF53098">
    <property type="entry name" value="Ribonuclease H-like"/>
    <property type="match status" value="1"/>
</dbReference>
<feature type="region of interest" description="Disordered" evidence="2">
    <location>
        <begin position="1381"/>
        <end position="1400"/>
    </location>
</feature>
<reference evidence="4" key="1">
    <citation type="journal article" date="2022" name="Int. J. Mol. Sci.">
        <title>Draft Genome of Tanacetum Coccineum: Genomic Comparison of Closely Related Tanacetum-Family Plants.</title>
        <authorList>
            <person name="Yamashiro T."/>
            <person name="Shiraishi A."/>
            <person name="Nakayama K."/>
            <person name="Satake H."/>
        </authorList>
    </citation>
    <scope>NUCLEOTIDE SEQUENCE</scope>
</reference>
<dbReference type="PANTHER" id="PTHR42648">
    <property type="entry name" value="TRANSPOSASE, PUTATIVE-RELATED"/>
    <property type="match status" value="1"/>
</dbReference>
<feature type="compositionally biased region" description="Polar residues" evidence="2">
    <location>
        <begin position="931"/>
        <end position="951"/>
    </location>
</feature>
<feature type="region of interest" description="Disordered" evidence="2">
    <location>
        <begin position="399"/>
        <end position="419"/>
    </location>
</feature>
<feature type="compositionally biased region" description="Basic residues" evidence="2">
    <location>
        <begin position="44"/>
        <end position="53"/>
    </location>
</feature>
<evidence type="ECO:0000256" key="1">
    <source>
        <dbReference type="SAM" id="Coils"/>
    </source>
</evidence>
<gene>
    <name evidence="4" type="ORF">Tco_0748099</name>
</gene>
<dbReference type="InterPro" id="IPR012337">
    <property type="entry name" value="RNaseH-like_sf"/>
</dbReference>
<dbReference type="PANTHER" id="PTHR42648:SF32">
    <property type="entry name" value="RIBONUCLEASE H-LIKE DOMAIN, GAG-PRE-INTEGRASE DOMAIN PROTEIN-RELATED"/>
    <property type="match status" value="1"/>
</dbReference>
<dbReference type="InterPro" id="IPR057670">
    <property type="entry name" value="SH3_retrovirus"/>
</dbReference>
<proteinExistence type="predicted"/>
<evidence type="ECO:0000313" key="5">
    <source>
        <dbReference type="Proteomes" id="UP001151760"/>
    </source>
</evidence>
<reference evidence="4" key="2">
    <citation type="submission" date="2022-01" db="EMBL/GenBank/DDBJ databases">
        <authorList>
            <person name="Yamashiro T."/>
            <person name="Shiraishi A."/>
            <person name="Satake H."/>
            <person name="Nakayama K."/>
        </authorList>
    </citation>
    <scope>NUCLEOTIDE SEQUENCE</scope>
</reference>
<accession>A0ABQ4YXM6</accession>
<feature type="compositionally biased region" description="Polar residues" evidence="2">
    <location>
        <begin position="1219"/>
        <end position="1228"/>
    </location>
</feature>
<dbReference type="InterPro" id="IPR039537">
    <property type="entry name" value="Retrotran_Ty1/copia-like"/>
</dbReference>
<feature type="compositionally biased region" description="Basic and acidic residues" evidence="2">
    <location>
        <begin position="399"/>
        <end position="413"/>
    </location>
</feature>
<organism evidence="4 5">
    <name type="scientific">Tanacetum coccineum</name>
    <dbReference type="NCBI Taxonomy" id="301880"/>
    <lineage>
        <taxon>Eukaryota</taxon>
        <taxon>Viridiplantae</taxon>
        <taxon>Streptophyta</taxon>
        <taxon>Embryophyta</taxon>
        <taxon>Tracheophyta</taxon>
        <taxon>Spermatophyta</taxon>
        <taxon>Magnoliopsida</taxon>
        <taxon>eudicotyledons</taxon>
        <taxon>Gunneridae</taxon>
        <taxon>Pentapetalae</taxon>
        <taxon>asterids</taxon>
        <taxon>campanulids</taxon>
        <taxon>Asterales</taxon>
        <taxon>Asteraceae</taxon>
        <taxon>Asteroideae</taxon>
        <taxon>Anthemideae</taxon>
        <taxon>Anthemidinae</taxon>
        <taxon>Tanacetum</taxon>
    </lineage>
</organism>
<dbReference type="Gene3D" id="3.30.420.10">
    <property type="entry name" value="Ribonuclease H-like superfamily/Ribonuclease H"/>
    <property type="match status" value="1"/>
</dbReference>
<protein>
    <submittedName>
        <fullName evidence="4">Retrovirus-related pol polyprotein from transposon TNT 1-94</fullName>
    </submittedName>
</protein>
<dbReference type="EMBL" id="BQNB010010756">
    <property type="protein sequence ID" value="GJS81558.1"/>
    <property type="molecule type" value="Genomic_DNA"/>
</dbReference>
<dbReference type="InterPro" id="IPR036397">
    <property type="entry name" value="RNaseH_sf"/>
</dbReference>
<keyword evidence="5" id="KW-1185">Reference proteome</keyword>
<evidence type="ECO:0000313" key="4">
    <source>
        <dbReference type="EMBL" id="GJS81558.1"/>
    </source>
</evidence>
<feature type="region of interest" description="Disordered" evidence="2">
    <location>
        <begin position="876"/>
        <end position="968"/>
    </location>
</feature>
<dbReference type="Pfam" id="PF25597">
    <property type="entry name" value="SH3_retrovirus"/>
    <property type="match status" value="1"/>
</dbReference>
<comment type="caution">
    <text evidence="4">The sequence shown here is derived from an EMBL/GenBank/DDBJ whole genome shotgun (WGS) entry which is preliminary data.</text>
</comment>
<dbReference type="Proteomes" id="UP001151760">
    <property type="component" value="Unassembled WGS sequence"/>
</dbReference>
<feature type="region of interest" description="Disordered" evidence="2">
    <location>
        <begin position="1165"/>
        <end position="1190"/>
    </location>
</feature>
<feature type="compositionally biased region" description="Basic and acidic residues" evidence="2">
    <location>
        <begin position="920"/>
        <end position="930"/>
    </location>
</feature>
<sequence>MIPKPFKECKYCGFNDHHSDNCEYYPGCEVCGSIAHEPADYPKRHPNSRKPKIANKQSTEPTKKVAYVNGQKHNLIIITQLCDANFKVLFTKTQGTIFNQNNEVILIAPKRRDVYVIDMSSYNEESNACFFAKASPSKRTVQHVRKGSTIEHHSKPRGLFSINKCLNLLHMDLFEPVKPQTISHNKYTLVIVDEYSRYTWVFFLKKKSDAADCIMSFIKKMENLNDVRVKELRSENGTEFRNHKLEEFCDEKGISQNFSSPYSREQNGVAERRNKTLIEAARTIGRSPKISYFYVFGCPVHIHNHKDHLGKFDEKDNDGFFLGYSPVAKASRVFNIRRQEMEETYHVTFSEDDEAISQSSTEGDAINFNENRSFHDDEFLEPRNAVSPEELPELTIADDHPTLSEHDHPRSADNLKPTKIQDNVINGQISIVQTSPTTISPSPEGILQPLIPQDRWSREKHIELVNIIGEPLAGITTRSRVRNSEAASAHECLYVNFLSEMEPKKLIEALKEEGWIIAMQEELNQFERNKMDVKSAFLNGKFSKEVYVQQPPGFESSEFPNHLVDLISNSPHVSMLGFEMKAYSDLDYAGCNLDRKSTSRGCQILGGKLVCWSAKKQSFVAMPSAEAEYVVAAGCCALVLWIKSQLADYDVPYDKVPIFCDNTSAIAISNNLVLHSRTKHIDIRYHFIRDHILKGDIELHFIPTHLQLADIFTKPLADPSFTRLVAELAEADSATKSITFTLSHFDKPLSFNLDVFSTVIGFKRSENFVLIPPKEIVKAGLEILGLTDKNDTSLSSSDLINSSLVKIKYLSLILEHLLGEAYTNENLKTLKPHHITTISFKTTLENETALTAHMCKVAEISPYPIKSLLPPFGEVNADDSADKSSSGTFVQPVTQPKAQIDLKPKKKRIPPFSKPKSSKQVKDVPLKKQVTETQPAKETVATADTTQSLGASESVEDKVNQPQTADAEKMDDDDQIIFLGAKRDDMDQHIKEPTDSYLHSMPDDKSEEASTDNLIDELTDLNTSAAKTSDPLVHLHKEISSLTTQVQHLESFITQKVVEKLKESVPNLIAESLKATLLDLISESLKLAIHEIIAESVKQTVKPMNKQFNAFNKLKSSRFVILQKELSKVLKTKMGSLIWMKVRKEHALSISEPAQTTTALVIHTPKEKASEDKVSEEEPSPKRIKFLIPNPSTTSPTPLSLILPQNITMGQFTNSMFKTTSSEYSSTPPRDESKGKGIETKENPMKDLIPQMEEGGSAPKMLNLNHFSISGKKMTLEDAKAQMEEMKRLADLKAKQEKTKNKLKKLSPAEIEAQAQKLAEYEAKRKSMLEEYNHYISYMADEIPISKISYKIDRIKTPAEKLGIPPPPELSAFGFPLLKRNEKDSQRSSRKGRKHQRTSYQEPESGIFFYNGNFNLVFQREEEFHLAPTTQLIRLQNAIKTGSPEAEEMFVKLELTIEARNDVTKARKVTSAGIKGLAECKVSASNLIRIQVKDIVKEVEDHLKKYSSAGMDISWYVEGIRWGFKDSQRWQYSDYPVTL</sequence>
<name>A0ABQ4YXM6_9ASTR</name>
<dbReference type="CDD" id="cd09272">
    <property type="entry name" value="RNase_HI_RT_Ty1"/>
    <property type="match status" value="1"/>
</dbReference>
<feature type="compositionally biased region" description="Polar residues" evidence="2">
    <location>
        <begin position="883"/>
        <end position="897"/>
    </location>
</feature>
<dbReference type="InterPro" id="IPR001584">
    <property type="entry name" value="Integrase_cat-core"/>
</dbReference>
<feature type="region of interest" description="Disordered" evidence="2">
    <location>
        <begin position="41"/>
        <end position="61"/>
    </location>
</feature>
<feature type="compositionally biased region" description="Basic residues" evidence="2">
    <location>
        <begin position="1388"/>
        <end position="1397"/>
    </location>
</feature>
<feature type="region of interest" description="Disordered" evidence="2">
    <location>
        <begin position="1219"/>
        <end position="1244"/>
    </location>
</feature>
<evidence type="ECO:0000259" key="3">
    <source>
        <dbReference type="PROSITE" id="PS50994"/>
    </source>
</evidence>